<keyword evidence="1" id="KW-0175">Coiled coil</keyword>
<keyword evidence="2" id="KW-0812">Transmembrane</keyword>
<dbReference type="PROSITE" id="PS50887">
    <property type="entry name" value="GGDEF"/>
    <property type="match status" value="1"/>
</dbReference>
<keyword evidence="2" id="KW-1133">Transmembrane helix</keyword>
<dbReference type="EMBL" id="CP051152">
    <property type="protein sequence ID" value="QJQ06127.1"/>
    <property type="molecule type" value="Genomic_DNA"/>
</dbReference>
<keyword evidence="2" id="KW-0472">Membrane</keyword>
<dbReference type="GO" id="GO:0007165">
    <property type="term" value="P:signal transduction"/>
    <property type="evidence" value="ECO:0007669"/>
    <property type="project" value="InterPro"/>
</dbReference>
<evidence type="ECO:0000259" key="4">
    <source>
        <dbReference type="PROSITE" id="PS50887"/>
    </source>
</evidence>
<evidence type="ECO:0000259" key="3">
    <source>
        <dbReference type="PROSITE" id="PS50885"/>
    </source>
</evidence>
<feature type="coiled-coil region" evidence="1">
    <location>
        <begin position="226"/>
        <end position="253"/>
    </location>
</feature>
<dbReference type="Gene3D" id="3.30.70.270">
    <property type="match status" value="1"/>
</dbReference>
<dbReference type="PANTHER" id="PTHR46663">
    <property type="entry name" value="DIGUANYLATE CYCLASE DGCT-RELATED"/>
    <property type="match status" value="1"/>
</dbReference>
<dbReference type="SUPFAM" id="SSF55073">
    <property type="entry name" value="Nucleotide cyclase"/>
    <property type="match status" value="1"/>
</dbReference>
<protein>
    <submittedName>
        <fullName evidence="5">Diguanylate cyclase</fullName>
    </submittedName>
</protein>
<feature type="transmembrane region" description="Helical" evidence="2">
    <location>
        <begin position="12"/>
        <end position="31"/>
    </location>
</feature>
<proteinExistence type="predicted"/>
<dbReference type="Pfam" id="PF00990">
    <property type="entry name" value="GGDEF"/>
    <property type="match status" value="1"/>
</dbReference>
<dbReference type="GO" id="GO:0016020">
    <property type="term" value="C:membrane"/>
    <property type="evidence" value="ECO:0007669"/>
    <property type="project" value="InterPro"/>
</dbReference>
<evidence type="ECO:0000313" key="5">
    <source>
        <dbReference type="EMBL" id="QJQ06127.1"/>
    </source>
</evidence>
<dbReference type="CDD" id="cd01949">
    <property type="entry name" value="GGDEF"/>
    <property type="match status" value="1"/>
</dbReference>
<dbReference type="PANTHER" id="PTHR46663:SF2">
    <property type="entry name" value="GGDEF DOMAIN-CONTAINING PROTEIN"/>
    <property type="match status" value="1"/>
</dbReference>
<dbReference type="InterPro" id="IPR043128">
    <property type="entry name" value="Rev_trsase/Diguanyl_cyclase"/>
</dbReference>
<dbReference type="NCBIfam" id="TIGR00254">
    <property type="entry name" value="GGDEF"/>
    <property type="match status" value="1"/>
</dbReference>
<dbReference type="Proteomes" id="UP000274350">
    <property type="component" value="Chromosome"/>
</dbReference>
<dbReference type="InterPro" id="IPR000160">
    <property type="entry name" value="GGDEF_dom"/>
</dbReference>
<name>A0A6M4A6A5_9BURK</name>
<evidence type="ECO:0000256" key="1">
    <source>
        <dbReference type="SAM" id="Coils"/>
    </source>
</evidence>
<gene>
    <name evidence="5" type="ORF">EJG51_009985</name>
</gene>
<dbReference type="InterPro" id="IPR052163">
    <property type="entry name" value="DGC-Regulatory_Protein"/>
</dbReference>
<organism evidence="5 6">
    <name type="scientific">Undibacterium piscinae</name>
    <dbReference type="NCBI Taxonomy" id="2495591"/>
    <lineage>
        <taxon>Bacteria</taxon>
        <taxon>Pseudomonadati</taxon>
        <taxon>Pseudomonadota</taxon>
        <taxon>Betaproteobacteria</taxon>
        <taxon>Burkholderiales</taxon>
        <taxon>Oxalobacteraceae</taxon>
        <taxon>Undibacterium</taxon>
    </lineage>
</organism>
<dbReference type="InterPro" id="IPR003660">
    <property type="entry name" value="HAMP_dom"/>
</dbReference>
<keyword evidence="6" id="KW-1185">Reference proteome</keyword>
<evidence type="ECO:0000256" key="2">
    <source>
        <dbReference type="SAM" id="Phobius"/>
    </source>
</evidence>
<reference evidence="5 6" key="1">
    <citation type="journal article" date="2019" name="Int. J. Syst. Evol. Microbiol.">
        <title>Undibacterium piscinae sp. nov., isolated from Korean shiner intestine.</title>
        <authorList>
            <person name="Lee S.Y."/>
            <person name="Kang W."/>
            <person name="Kim P.S."/>
            <person name="Kim H.S."/>
            <person name="Sung H."/>
            <person name="Shin N.R."/>
            <person name="Whon T.W."/>
            <person name="Yun J.H."/>
            <person name="Lee J.Y."/>
            <person name="Lee J.Y."/>
            <person name="Jung M.J."/>
            <person name="Jeong Y.S."/>
            <person name="Tak E.J."/>
            <person name="Han J.E."/>
            <person name="Hyun D.W."/>
            <person name="Kang M.S."/>
            <person name="Lee K.E."/>
            <person name="Lee B.H."/>
            <person name="Bae J.W."/>
        </authorList>
    </citation>
    <scope>NUCLEOTIDE SEQUENCE [LARGE SCALE GENOMIC DNA]</scope>
    <source>
        <strain evidence="5 6">S11R28</strain>
    </source>
</reference>
<dbReference type="InterPro" id="IPR029787">
    <property type="entry name" value="Nucleotide_cyclase"/>
</dbReference>
<dbReference type="SMART" id="SM00267">
    <property type="entry name" value="GGDEF"/>
    <property type="match status" value="1"/>
</dbReference>
<dbReference type="AlphaFoldDB" id="A0A6M4A6A5"/>
<dbReference type="KEGG" id="upi:EJG51_009985"/>
<evidence type="ECO:0000313" key="6">
    <source>
        <dbReference type="Proteomes" id="UP000274350"/>
    </source>
</evidence>
<dbReference type="PROSITE" id="PS50885">
    <property type="entry name" value="HAMP"/>
    <property type="match status" value="1"/>
</dbReference>
<accession>A0A6M4A6A5</accession>
<feature type="domain" description="HAMP" evidence="3">
    <location>
        <begin position="178"/>
        <end position="231"/>
    </location>
</feature>
<sequence>MAKKIWQENFASVALALFSSVLLLALFSMYLGQKNLRQENLYRAEALASHLAASLNNNDSQALEAIILKESSSPGLSSISVYDKNARPLVAWNALSQFETGNALPESELIAHTQSKLQITQLSVSTPVLYQAEIVGKIQISTSLRSLYLQTLLILLSGLLAGTTISLACSRHLTLVQLYRLAPLADLAETSHQVATLNDYSLRTTQHDGHELNHLNQHFNQIMEGIQHWESDRQSEQRERQEAERRLDILSNHDGLTKLPNRKYFHHLLTQCVADARENGELAALMFIDLDNFKSFNEQFGYDAGDLILATIANRLSGVLRNTDTLCRVDGDEFAAILPQIESKEMALALAERLSYAINRPMTLRGKRIAVSGSIGIACCPLDASEQRVLLRNTDLALKQAKAVLKHKYVCYSGHTPVLTSVA</sequence>
<feature type="domain" description="GGDEF" evidence="4">
    <location>
        <begin position="281"/>
        <end position="414"/>
    </location>
</feature>
<feature type="transmembrane region" description="Helical" evidence="2">
    <location>
        <begin position="147"/>
        <end position="168"/>
    </location>
</feature>